<dbReference type="SUPFAM" id="SSF56112">
    <property type="entry name" value="Protein kinase-like (PK-like)"/>
    <property type="match status" value="1"/>
</dbReference>
<organism evidence="1 2">
    <name type="scientific">Actinocatenispora comari</name>
    <dbReference type="NCBI Taxonomy" id="2807577"/>
    <lineage>
        <taxon>Bacteria</taxon>
        <taxon>Bacillati</taxon>
        <taxon>Actinomycetota</taxon>
        <taxon>Actinomycetes</taxon>
        <taxon>Micromonosporales</taxon>
        <taxon>Micromonosporaceae</taxon>
        <taxon>Actinocatenispora</taxon>
    </lineage>
</organism>
<dbReference type="Proteomes" id="UP000614996">
    <property type="component" value="Unassembled WGS sequence"/>
</dbReference>
<dbReference type="AlphaFoldDB" id="A0A8J4AM95"/>
<comment type="caution">
    <text evidence="1">The sequence shown here is derived from an EMBL/GenBank/DDBJ whole genome shotgun (WGS) entry which is preliminary data.</text>
</comment>
<proteinExistence type="predicted"/>
<evidence type="ECO:0000313" key="2">
    <source>
        <dbReference type="Proteomes" id="UP000614996"/>
    </source>
</evidence>
<evidence type="ECO:0000313" key="1">
    <source>
        <dbReference type="EMBL" id="GIL32030.1"/>
    </source>
</evidence>
<dbReference type="RefSeq" id="WP_207129562.1">
    <property type="nucleotide sequence ID" value="NZ_BOPO01000151.1"/>
</dbReference>
<evidence type="ECO:0008006" key="3">
    <source>
        <dbReference type="Google" id="ProtNLM"/>
    </source>
</evidence>
<gene>
    <name evidence="1" type="ORF">NUM_72840</name>
</gene>
<dbReference type="Gene3D" id="3.90.1200.10">
    <property type="match status" value="1"/>
</dbReference>
<sequence>MVTWQQLPDPVRAAVQAHTGPIAAVHAVADGASSDLTVTLHTVSGLVFCKGVRDGHRLARMHHTEARAAAAGAGPTLRWQVDTDGWLLLGLEHLPGRHAELQPGSADLSRLARALADTADRLTPSPLDPVQPLAARWAHPLGWAQLADQPPGWLDEWTRDHLKQLTEVERAAPALVDGDTLAHTDPAPQNWLVDAQRARLVDWAWPARAAAWIDTALLVVRLIDAGHSVGQAEQWARTVAVYADAPGTSLTAAAVAISGLWTLRAGPAGRQHELAVAAQRWAHHRLTT</sequence>
<reference evidence="2" key="1">
    <citation type="journal article" date="2021" name="Int. J. Syst. Evol. Microbiol.">
        <title>Actinocatenispora comari sp. nov., an endophytic actinomycete isolated from aerial parts of Comarum salesowianum.</title>
        <authorList>
            <person name="Oyunbileg N."/>
            <person name="Iizaka Y."/>
            <person name="Hamada M."/>
            <person name="Davaapurev B.O."/>
            <person name="Fukumoto A."/>
            <person name="Tsetseg B."/>
            <person name="Kato F."/>
            <person name="Tamura T."/>
            <person name="Batkhuu J."/>
            <person name="Anzai Y."/>
        </authorList>
    </citation>
    <scope>NUCLEOTIDE SEQUENCE [LARGE SCALE GENOMIC DNA]</scope>
    <source>
        <strain evidence="2">NUM-2625</strain>
    </source>
</reference>
<dbReference type="EMBL" id="BOPO01000151">
    <property type="protein sequence ID" value="GIL32030.1"/>
    <property type="molecule type" value="Genomic_DNA"/>
</dbReference>
<accession>A0A8J4AM95</accession>
<keyword evidence="2" id="KW-1185">Reference proteome</keyword>
<name>A0A8J4AM95_9ACTN</name>
<protein>
    <recommendedName>
        <fullName evidence="3">Aminoglycoside phosphotransferase domain-containing protein</fullName>
    </recommendedName>
</protein>
<dbReference type="InterPro" id="IPR011009">
    <property type="entry name" value="Kinase-like_dom_sf"/>
</dbReference>